<dbReference type="Pfam" id="PF00083">
    <property type="entry name" value="Sugar_tr"/>
    <property type="match status" value="1"/>
</dbReference>
<comment type="similarity">
    <text evidence="2 7">Belongs to the major facilitator superfamily. Sugar transporter (TC 2.A.1.1) family.</text>
</comment>
<feature type="domain" description="Major facilitator superfamily (MFS) profile" evidence="9">
    <location>
        <begin position="23"/>
        <end position="461"/>
    </location>
</feature>
<feature type="transmembrane region" description="Helical" evidence="8">
    <location>
        <begin position="407"/>
        <end position="427"/>
    </location>
</feature>
<dbReference type="EMBL" id="DF933799">
    <property type="protein sequence ID" value="GAM33277.1"/>
    <property type="molecule type" value="Genomic_DNA"/>
</dbReference>
<feature type="transmembrane region" description="Helical" evidence="8">
    <location>
        <begin position="439"/>
        <end position="458"/>
    </location>
</feature>
<keyword evidence="6 8" id="KW-0472">Membrane</keyword>
<evidence type="ECO:0000256" key="5">
    <source>
        <dbReference type="ARBA" id="ARBA00022989"/>
    </source>
</evidence>
<dbReference type="SUPFAM" id="SSF103473">
    <property type="entry name" value="MFS general substrate transporter"/>
    <property type="match status" value="1"/>
</dbReference>
<dbReference type="PANTHER" id="PTHR48022">
    <property type="entry name" value="PLASTIDIC GLUCOSE TRANSPORTER 4"/>
    <property type="match status" value="1"/>
</dbReference>
<dbReference type="InterPro" id="IPR005829">
    <property type="entry name" value="Sugar_transporter_CS"/>
</dbReference>
<sequence>MVFSLFWKEGVVPQTSSILVAIIVFCSSVTSTTMGYDGSLMNGLNILPAYNDFFQLDTSRTALSTASTWIGNLVVGIVFAKVPDFIGRKPSMLLASLITIVGVVLGTAAQGFAMFVVSRILVGVGAGFSSMAGPIYFAETLPIKWRGIALCLIYDFWYVGGLVASGVTYGTSGMTSTWSWRIPNLLQGFFSIVLLLLLPFLPESPRWLASVNRRDECRKVLAQIYSNGELENATVQTEYLLITDSLARSVESESVWKVVRDMVKKPSDRKRTLLMLSVAVFSMWSGNNIVSFYLGDMLDQAGITDSTTQLQINIILNSFCLVVALIGTVSVDRIGRKRLALWSSGLETLFLFLVGALTKLYGTSTNTSGIYGTIAMIFLFQGSYSFGWTPLSMLYPPEVLNFRLRSVGMGIYTFAAEAAGLVTVYAFPIAMDKIGWKTYMINGVWDVFQFVFVLWYWVETKGKSLEEIDSILDGVPVSTGVEAGKVVEDEKEVAQDVKEL</sequence>
<dbReference type="PROSITE" id="PS00217">
    <property type="entry name" value="SUGAR_TRANSPORT_2"/>
    <property type="match status" value="1"/>
</dbReference>
<feature type="transmembrane region" description="Helical" evidence="8">
    <location>
        <begin position="370"/>
        <end position="395"/>
    </location>
</feature>
<dbReference type="InterPro" id="IPR050360">
    <property type="entry name" value="MFS_Sugar_Transporters"/>
</dbReference>
<feature type="transmembrane region" description="Helical" evidence="8">
    <location>
        <begin position="182"/>
        <end position="201"/>
    </location>
</feature>
<dbReference type="InterPro" id="IPR020846">
    <property type="entry name" value="MFS_dom"/>
</dbReference>
<gene>
    <name evidence="10" type="ORF">TCE0_003f00061</name>
</gene>
<keyword evidence="3 7" id="KW-0813">Transport</keyword>
<feature type="transmembrane region" description="Helical" evidence="8">
    <location>
        <begin position="120"/>
        <end position="138"/>
    </location>
</feature>
<dbReference type="InterPro" id="IPR003663">
    <property type="entry name" value="Sugar/inositol_transpt"/>
</dbReference>
<dbReference type="FunFam" id="1.20.1250.20:FF:000134">
    <property type="entry name" value="MFS sugar transporter protein"/>
    <property type="match status" value="1"/>
</dbReference>
<evidence type="ECO:0000313" key="10">
    <source>
        <dbReference type="EMBL" id="GAM33277.1"/>
    </source>
</evidence>
<keyword evidence="4 8" id="KW-0812">Transmembrane</keyword>
<organism evidence="10 11">
    <name type="scientific">Talaromyces pinophilus</name>
    <name type="common">Penicillium pinophilum</name>
    <dbReference type="NCBI Taxonomy" id="128442"/>
    <lineage>
        <taxon>Eukaryota</taxon>
        <taxon>Fungi</taxon>
        <taxon>Dikarya</taxon>
        <taxon>Ascomycota</taxon>
        <taxon>Pezizomycotina</taxon>
        <taxon>Eurotiomycetes</taxon>
        <taxon>Eurotiomycetidae</taxon>
        <taxon>Eurotiales</taxon>
        <taxon>Trichocomaceae</taxon>
        <taxon>Talaromyces</taxon>
        <taxon>Talaromyces sect. Talaromyces</taxon>
    </lineage>
</organism>
<feature type="transmembrane region" description="Helical" evidence="8">
    <location>
        <begin position="92"/>
        <end position="114"/>
    </location>
</feature>
<reference evidence="11" key="1">
    <citation type="journal article" date="2015" name="Genome Announc.">
        <title>Draft genome sequence of Talaromyces cellulolyticus strain Y-94, a source of lignocellulosic biomass-degrading enzymes.</title>
        <authorList>
            <person name="Fujii T."/>
            <person name="Koike H."/>
            <person name="Sawayama S."/>
            <person name="Yano S."/>
            <person name="Inoue H."/>
        </authorList>
    </citation>
    <scope>NUCLEOTIDE SEQUENCE [LARGE SCALE GENOMIC DNA]</scope>
    <source>
        <strain evidence="11">Y-94</strain>
    </source>
</reference>
<keyword evidence="11" id="KW-1185">Reference proteome</keyword>
<feature type="transmembrane region" description="Helical" evidence="8">
    <location>
        <begin position="339"/>
        <end position="358"/>
    </location>
</feature>
<dbReference type="PROSITE" id="PS50850">
    <property type="entry name" value="MFS"/>
    <property type="match status" value="1"/>
</dbReference>
<evidence type="ECO:0000313" key="11">
    <source>
        <dbReference type="Proteomes" id="UP000053095"/>
    </source>
</evidence>
<feature type="transmembrane region" description="Helical" evidence="8">
    <location>
        <begin position="272"/>
        <end position="294"/>
    </location>
</feature>
<comment type="subcellular location">
    <subcellularLocation>
        <location evidence="1">Membrane</location>
        <topology evidence="1">Multi-pass membrane protein</topology>
    </subcellularLocation>
</comment>
<dbReference type="InterPro" id="IPR036259">
    <property type="entry name" value="MFS_trans_sf"/>
</dbReference>
<dbReference type="Gene3D" id="1.20.1250.20">
    <property type="entry name" value="MFS general substrate transporter like domains"/>
    <property type="match status" value="1"/>
</dbReference>
<dbReference type="AlphaFoldDB" id="A0A0B8MXE2"/>
<dbReference type="GO" id="GO:0005351">
    <property type="term" value="F:carbohydrate:proton symporter activity"/>
    <property type="evidence" value="ECO:0007669"/>
    <property type="project" value="TreeGrafter"/>
</dbReference>
<feature type="transmembrane region" description="Helical" evidence="8">
    <location>
        <begin position="150"/>
        <end position="170"/>
    </location>
</feature>
<evidence type="ECO:0000256" key="4">
    <source>
        <dbReference type="ARBA" id="ARBA00022692"/>
    </source>
</evidence>
<dbReference type="Proteomes" id="UP000053095">
    <property type="component" value="Unassembled WGS sequence"/>
</dbReference>
<evidence type="ECO:0000259" key="9">
    <source>
        <dbReference type="PROSITE" id="PS50850"/>
    </source>
</evidence>
<keyword evidence="5 8" id="KW-1133">Transmembrane helix</keyword>
<evidence type="ECO:0000256" key="8">
    <source>
        <dbReference type="SAM" id="Phobius"/>
    </source>
</evidence>
<feature type="transmembrane region" description="Helical" evidence="8">
    <location>
        <begin position="18"/>
        <end position="36"/>
    </location>
</feature>
<proteinExistence type="inferred from homology"/>
<evidence type="ECO:0000256" key="7">
    <source>
        <dbReference type="RuleBase" id="RU003346"/>
    </source>
</evidence>
<dbReference type="InterPro" id="IPR005828">
    <property type="entry name" value="MFS_sugar_transport-like"/>
</dbReference>
<dbReference type="NCBIfam" id="TIGR00879">
    <property type="entry name" value="SP"/>
    <property type="match status" value="1"/>
</dbReference>
<evidence type="ECO:0000256" key="2">
    <source>
        <dbReference type="ARBA" id="ARBA00010992"/>
    </source>
</evidence>
<dbReference type="PANTHER" id="PTHR48022:SF31">
    <property type="entry name" value="HEXOSE TRANSPORTER"/>
    <property type="match status" value="1"/>
</dbReference>
<protein>
    <recommendedName>
        <fullName evidence="9">Major facilitator superfamily (MFS) profile domain-containing protein</fullName>
    </recommendedName>
</protein>
<evidence type="ECO:0000256" key="1">
    <source>
        <dbReference type="ARBA" id="ARBA00004141"/>
    </source>
</evidence>
<feature type="transmembrane region" description="Helical" evidence="8">
    <location>
        <begin position="61"/>
        <end position="80"/>
    </location>
</feature>
<evidence type="ECO:0000256" key="3">
    <source>
        <dbReference type="ARBA" id="ARBA00022448"/>
    </source>
</evidence>
<accession>A0A0B8MXE2</accession>
<feature type="transmembrane region" description="Helical" evidence="8">
    <location>
        <begin position="314"/>
        <end position="332"/>
    </location>
</feature>
<dbReference type="PRINTS" id="PR00171">
    <property type="entry name" value="SUGRTRNSPORT"/>
</dbReference>
<evidence type="ECO:0000256" key="6">
    <source>
        <dbReference type="ARBA" id="ARBA00023136"/>
    </source>
</evidence>
<name>A0A0B8MXE2_TALPI</name>
<dbReference type="GO" id="GO:0016020">
    <property type="term" value="C:membrane"/>
    <property type="evidence" value="ECO:0007669"/>
    <property type="project" value="UniProtKB-SubCell"/>
</dbReference>